<evidence type="ECO:0000313" key="2">
    <source>
        <dbReference type="EMBL" id="PLW27672.1"/>
    </source>
</evidence>
<sequence>MTSIVIGMSLGLHLSPFLFYHRHPVGPAHPPFQPPAGAQLKTDRITPPIEGAKLAALGELEGEKDDDSANDGADVEAGGEEKVVLGSPAELHPAEHILEDEADEDPQHVVDGRRRRDPAGPQ</sequence>
<dbReference type="AlphaFoldDB" id="A0A2N5TQB6"/>
<gene>
    <name evidence="2" type="ORF">PCANC_24140</name>
</gene>
<protein>
    <submittedName>
        <fullName evidence="2">Uncharacterized protein</fullName>
    </submittedName>
</protein>
<feature type="compositionally biased region" description="Basic and acidic residues" evidence="1">
    <location>
        <begin position="92"/>
        <end position="122"/>
    </location>
</feature>
<comment type="caution">
    <text evidence="2">The sequence shown here is derived from an EMBL/GenBank/DDBJ whole genome shotgun (WGS) entry which is preliminary data.</text>
</comment>
<proteinExistence type="predicted"/>
<feature type="region of interest" description="Disordered" evidence="1">
    <location>
        <begin position="60"/>
        <end position="122"/>
    </location>
</feature>
<feature type="compositionally biased region" description="Acidic residues" evidence="1">
    <location>
        <begin position="60"/>
        <end position="78"/>
    </location>
</feature>
<evidence type="ECO:0000256" key="1">
    <source>
        <dbReference type="SAM" id="MobiDB-lite"/>
    </source>
</evidence>
<name>A0A2N5TQB6_9BASI</name>
<accession>A0A2N5TQB6</accession>
<organism evidence="2 3">
    <name type="scientific">Puccinia coronata f. sp. avenae</name>
    <dbReference type="NCBI Taxonomy" id="200324"/>
    <lineage>
        <taxon>Eukaryota</taxon>
        <taxon>Fungi</taxon>
        <taxon>Dikarya</taxon>
        <taxon>Basidiomycota</taxon>
        <taxon>Pucciniomycotina</taxon>
        <taxon>Pucciniomycetes</taxon>
        <taxon>Pucciniales</taxon>
        <taxon>Pucciniaceae</taxon>
        <taxon>Puccinia</taxon>
    </lineage>
</organism>
<reference evidence="2 3" key="1">
    <citation type="submission" date="2017-11" db="EMBL/GenBank/DDBJ databases">
        <title>De novo assembly and phasing of dikaryotic genomes from two isolates of Puccinia coronata f. sp. avenae, the causal agent of oat crown rust.</title>
        <authorList>
            <person name="Miller M.E."/>
            <person name="Zhang Y."/>
            <person name="Omidvar V."/>
            <person name="Sperschneider J."/>
            <person name="Schwessinger B."/>
            <person name="Raley C."/>
            <person name="Palmer J.M."/>
            <person name="Garnica D."/>
            <person name="Upadhyaya N."/>
            <person name="Rathjen J."/>
            <person name="Taylor J.M."/>
            <person name="Park R.F."/>
            <person name="Dodds P.N."/>
            <person name="Hirsch C.D."/>
            <person name="Kianian S.F."/>
            <person name="Figueroa M."/>
        </authorList>
    </citation>
    <scope>NUCLEOTIDE SEQUENCE [LARGE SCALE GENOMIC DNA]</scope>
    <source>
        <strain evidence="2">12NC29</strain>
    </source>
</reference>
<dbReference type="EMBL" id="PGCJ01000476">
    <property type="protein sequence ID" value="PLW27672.1"/>
    <property type="molecule type" value="Genomic_DNA"/>
</dbReference>
<dbReference type="Proteomes" id="UP000235388">
    <property type="component" value="Unassembled WGS sequence"/>
</dbReference>
<keyword evidence="3" id="KW-1185">Reference proteome</keyword>
<evidence type="ECO:0000313" key="3">
    <source>
        <dbReference type="Proteomes" id="UP000235388"/>
    </source>
</evidence>